<keyword evidence="8 11" id="KW-0131">Cell cycle</keyword>
<evidence type="ECO:0000256" key="9">
    <source>
        <dbReference type="ARBA" id="ARBA00023316"/>
    </source>
</evidence>
<keyword evidence="3 11" id="KW-0132">Cell division</keyword>
<evidence type="ECO:0000256" key="7">
    <source>
        <dbReference type="ARBA" id="ARBA00023295"/>
    </source>
</evidence>
<evidence type="ECO:0000256" key="11">
    <source>
        <dbReference type="HAMAP-Rule" id="MF_00364"/>
    </source>
</evidence>
<evidence type="ECO:0000259" key="12">
    <source>
        <dbReference type="Pfam" id="PF00933"/>
    </source>
</evidence>
<keyword evidence="9 11" id="KW-0961">Cell wall biogenesis/degradation</keyword>
<dbReference type="GO" id="GO:0008360">
    <property type="term" value="P:regulation of cell shape"/>
    <property type="evidence" value="ECO:0007669"/>
    <property type="project" value="UniProtKB-KW"/>
</dbReference>
<evidence type="ECO:0000256" key="3">
    <source>
        <dbReference type="ARBA" id="ARBA00022618"/>
    </source>
</evidence>
<dbReference type="HAMAP" id="MF_00364">
    <property type="entry name" value="NagZ"/>
    <property type="match status" value="1"/>
</dbReference>
<evidence type="ECO:0000256" key="1">
    <source>
        <dbReference type="ARBA" id="ARBA00001231"/>
    </source>
</evidence>
<keyword evidence="4 11" id="KW-0378">Hydrolase</keyword>
<dbReference type="Gene3D" id="3.20.20.300">
    <property type="entry name" value="Glycoside hydrolase, family 3, N-terminal domain"/>
    <property type="match status" value="1"/>
</dbReference>
<dbReference type="UniPathway" id="UPA00544"/>
<feature type="site" description="Important for catalytic activity" evidence="11">
    <location>
        <position position="176"/>
    </location>
</feature>
<feature type="binding site" evidence="11">
    <location>
        <position position="135"/>
    </location>
    <ligand>
        <name>substrate</name>
    </ligand>
</feature>
<dbReference type="AlphaFoldDB" id="A0A6G8S6S9"/>
<proteinExistence type="inferred from homology"/>
<feature type="domain" description="Glycoside hydrolase family 3 N-terminal" evidence="12">
    <location>
        <begin position="13"/>
        <end position="290"/>
    </location>
</feature>
<organism evidence="13 14">
    <name type="scientific">Acinetobacter lanii</name>
    <dbReference type="NCBI Taxonomy" id="2715163"/>
    <lineage>
        <taxon>Bacteria</taxon>
        <taxon>Pseudomonadati</taxon>
        <taxon>Pseudomonadota</taxon>
        <taxon>Gammaproteobacteria</taxon>
        <taxon>Moraxellales</taxon>
        <taxon>Moraxellaceae</taxon>
        <taxon>Acinetobacter</taxon>
    </lineage>
</organism>
<dbReference type="EC" id="3.2.1.52" evidence="11"/>
<dbReference type="NCBIfam" id="NF003740">
    <property type="entry name" value="PRK05337.1"/>
    <property type="match status" value="1"/>
</dbReference>
<keyword evidence="5 11" id="KW-0133">Cell shape</keyword>
<dbReference type="InterPro" id="IPR017853">
    <property type="entry name" value="GH"/>
</dbReference>
<comment type="pathway">
    <text evidence="10 11">Cell wall biogenesis; peptidoglycan recycling.</text>
</comment>
<evidence type="ECO:0000256" key="4">
    <source>
        <dbReference type="ARBA" id="ARBA00022801"/>
    </source>
</evidence>
<dbReference type="InterPro" id="IPR001764">
    <property type="entry name" value="Glyco_hydro_3_N"/>
</dbReference>
<dbReference type="FunFam" id="3.20.20.300:FF:000001">
    <property type="entry name" value="Beta-hexosaminidase"/>
    <property type="match status" value="1"/>
</dbReference>
<dbReference type="GO" id="GO:0009254">
    <property type="term" value="P:peptidoglycan turnover"/>
    <property type="evidence" value="ECO:0007669"/>
    <property type="project" value="UniProtKB-UniRule"/>
</dbReference>
<feature type="binding site" evidence="11">
    <location>
        <position position="70"/>
    </location>
    <ligand>
        <name>substrate</name>
    </ligand>
</feature>
<comment type="similarity">
    <text evidence="11">Belongs to the glycosyl hydrolase 3 family. NagZ subfamily.</text>
</comment>
<comment type="function">
    <text evidence="11">Plays a role in peptidoglycan recycling by cleaving the terminal beta-1,4-linked N-acetylglucosamine (GlcNAc) from peptide-linked peptidoglycan fragments, giving rise to free GlcNAc, anhydro-N-acetylmuramic acid and anhydro-N-acetylmuramic acid-linked peptides.</text>
</comment>
<evidence type="ECO:0000256" key="10">
    <source>
        <dbReference type="ARBA" id="ARBA00037880"/>
    </source>
</evidence>
<dbReference type="InterPro" id="IPR036962">
    <property type="entry name" value="Glyco_hydro_3_N_sf"/>
</dbReference>
<keyword evidence="7 11" id="KW-0326">Glycosidase</keyword>
<dbReference type="GO" id="GO:0005737">
    <property type="term" value="C:cytoplasm"/>
    <property type="evidence" value="ECO:0007669"/>
    <property type="project" value="UniProtKB-SubCell"/>
</dbReference>
<dbReference type="PROSITE" id="PS00775">
    <property type="entry name" value="GLYCOSYL_HYDROL_F3"/>
    <property type="match status" value="1"/>
</dbReference>
<reference evidence="13 14" key="1">
    <citation type="submission" date="2020-03" db="EMBL/GenBank/DDBJ databases">
        <authorList>
            <person name="Zhu W."/>
        </authorList>
    </citation>
    <scope>NUCLEOTIDE SEQUENCE [LARGE SCALE GENOMIC DNA]</scope>
    <source>
        <strain evidence="13 14">185</strain>
    </source>
</reference>
<dbReference type="GO" id="GO:0009252">
    <property type="term" value="P:peptidoglycan biosynthetic process"/>
    <property type="evidence" value="ECO:0007669"/>
    <property type="project" value="UniProtKB-KW"/>
</dbReference>
<protein>
    <recommendedName>
        <fullName evidence="11">Beta-hexosaminidase</fullName>
        <ecNumber evidence="11">3.2.1.52</ecNumber>
    </recommendedName>
    <alternativeName>
        <fullName evidence="11">Beta-N-acetylhexosaminidase</fullName>
    </alternativeName>
    <alternativeName>
        <fullName evidence="11">N-acetyl-beta-glucosaminidase</fullName>
    </alternativeName>
</protein>
<dbReference type="Proteomes" id="UP000501939">
    <property type="component" value="Chromosome"/>
</dbReference>
<dbReference type="Pfam" id="PF00933">
    <property type="entry name" value="Glyco_hydro_3"/>
    <property type="match status" value="1"/>
</dbReference>
<evidence type="ECO:0000256" key="6">
    <source>
        <dbReference type="ARBA" id="ARBA00022984"/>
    </source>
</evidence>
<feature type="active site" description="Nucleophile" evidence="11">
    <location>
        <position position="248"/>
    </location>
</feature>
<evidence type="ECO:0000256" key="5">
    <source>
        <dbReference type="ARBA" id="ARBA00022960"/>
    </source>
</evidence>
<dbReference type="GO" id="GO:0051301">
    <property type="term" value="P:cell division"/>
    <property type="evidence" value="ECO:0007669"/>
    <property type="project" value="UniProtKB-KW"/>
</dbReference>
<evidence type="ECO:0000256" key="2">
    <source>
        <dbReference type="ARBA" id="ARBA00022490"/>
    </source>
</evidence>
<gene>
    <name evidence="11 13" type="primary">nagZ</name>
    <name evidence="13" type="ORF">G8D99_12885</name>
</gene>
<name>A0A6G8S6S9_9GAMM</name>
<dbReference type="PANTHER" id="PTHR30480">
    <property type="entry name" value="BETA-HEXOSAMINIDASE-RELATED"/>
    <property type="match status" value="1"/>
</dbReference>
<keyword evidence="2 11" id="KW-0963">Cytoplasm</keyword>
<dbReference type="GO" id="GO:0004563">
    <property type="term" value="F:beta-N-acetylhexosaminidase activity"/>
    <property type="evidence" value="ECO:0007669"/>
    <property type="project" value="UniProtKB-UniRule"/>
</dbReference>
<comment type="catalytic activity">
    <reaction evidence="1 11">
        <text>Hydrolysis of terminal non-reducing N-acetyl-D-hexosamine residues in N-acetyl-beta-D-hexosaminides.</text>
        <dbReference type="EC" id="3.2.1.52"/>
    </reaction>
</comment>
<keyword evidence="14" id="KW-1185">Reference proteome</keyword>
<sequence>MIGALMLDIAGTHLTQEDIQLLQAPQVGGVILFSRNIESPQQVRALTDHMRQVRPDLLIAVDQEGGRVQRLKNGFTLLPAMGKFGQLYLTEPERALKLAEQCGWLMATEVLAVGIDFSFAPVLDINAISDVIGDRAFATNVQDIISLASAFMRGMKRAGMANTGKHFPGHGSVKADSHVAAAVDPRSFDEIYKNDMQSFIQLQPQLDALMPAHVIYENVDPNPAGFSPYWIQKVLRQEMQFDGVLFSDDLTMQAACVAGGADARIKAALAAGCDMGLVCNQREAACLALEAITDLPLPNQQRLERMRGKIPQIQIGEQLDLGAEWAEIKQAIEQFKQSA</sequence>
<feature type="binding site" evidence="11">
    <location>
        <position position="62"/>
    </location>
    <ligand>
        <name>substrate</name>
    </ligand>
</feature>
<dbReference type="InterPro" id="IPR019800">
    <property type="entry name" value="Glyco_hydro_3_AS"/>
</dbReference>
<accession>A0A6G8S6S9</accession>
<dbReference type="RefSeq" id="WP_166326560.1">
    <property type="nucleotide sequence ID" value="NZ_CP049916.1"/>
</dbReference>
<evidence type="ECO:0000313" key="14">
    <source>
        <dbReference type="Proteomes" id="UP000501939"/>
    </source>
</evidence>
<dbReference type="EMBL" id="CP049916">
    <property type="protein sequence ID" value="QIO09814.1"/>
    <property type="molecule type" value="Genomic_DNA"/>
</dbReference>
<dbReference type="InterPro" id="IPR050226">
    <property type="entry name" value="NagZ_Beta-hexosaminidase"/>
</dbReference>
<dbReference type="KEGG" id="alj:G8D99_12885"/>
<dbReference type="GO" id="GO:0005975">
    <property type="term" value="P:carbohydrate metabolic process"/>
    <property type="evidence" value="ECO:0007669"/>
    <property type="project" value="InterPro"/>
</dbReference>
<dbReference type="SUPFAM" id="SSF51445">
    <property type="entry name" value="(Trans)glycosidases"/>
    <property type="match status" value="1"/>
</dbReference>
<comment type="subcellular location">
    <subcellularLocation>
        <location evidence="11">Cytoplasm</location>
    </subcellularLocation>
</comment>
<keyword evidence="6 11" id="KW-0573">Peptidoglycan synthesis</keyword>
<dbReference type="InterPro" id="IPR022956">
    <property type="entry name" value="Beta_hexosaminidase_bac"/>
</dbReference>
<evidence type="ECO:0000256" key="8">
    <source>
        <dbReference type="ARBA" id="ARBA00023306"/>
    </source>
</evidence>
<evidence type="ECO:0000313" key="13">
    <source>
        <dbReference type="EMBL" id="QIO09814.1"/>
    </source>
</evidence>
<dbReference type="PANTHER" id="PTHR30480:SF13">
    <property type="entry name" value="BETA-HEXOSAMINIDASE"/>
    <property type="match status" value="1"/>
</dbReference>
<feature type="active site" description="Proton donor/acceptor" evidence="11">
    <location>
        <position position="178"/>
    </location>
</feature>
<dbReference type="GO" id="GO:0071555">
    <property type="term" value="P:cell wall organization"/>
    <property type="evidence" value="ECO:0007669"/>
    <property type="project" value="UniProtKB-KW"/>
</dbReference>
<feature type="binding site" evidence="11">
    <location>
        <begin position="165"/>
        <end position="166"/>
    </location>
    <ligand>
        <name>substrate</name>
    </ligand>
</feature>